<dbReference type="InterPro" id="IPR013762">
    <property type="entry name" value="Integrase-like_cat_sf"/>
</dbReference>
<accession>A0ABN7VMA4</accession>
<dbReference type="Proteomes" id="UP000789901">
    <property type="component" value="Unassembled WGS sequence"/>
</dbReference>
<keyword evidence="3" id="KW-1185">Reference proteome</keyword>
<keyword evidence="1" id="KW-0233">DNA recombination</keyword>
<organism evidence="2 3">
    <name type="scientific">Gigaspora margarita</name>
    <dbReference type="NCBI Taxonomy" id="4874"/>
    <lineage>
        <taxon>Eukaryota</taxon>
        <taxon>Fungi</taxon>
        <taxon>Fungi incertae sedis</taxon>
        <taxon>Mucoromycota</taxon>
        <taxon>Glomeromycotina</taxon>
        <taxon>Glomeromycetes</taxon>
        <taxon>Diversisporales</taxon>
        <taxon>Gigasporaceae</taxon>
        <taxon>Gigaspora</taxon>
    </lineage>
</organism>
<comment type="caution">
    <text evidence="2">The sequence shown here is derived from an EMBL/GenBank/DDBJ whole genome shotgun (WGS) entry which is preliminary data.</text>
</comment>
<name>A0ABN7VMA4_GIGMA</name>
<dbReference type="InterPro" id="IPR011010">
    <property type="entry name" value="DNA_brk_join_enz"/>
</dbReference>
<proteinExistence type="predicted"/>
<evidence type="ECO:0000313" key="3">
    <source>
        <dbReference type="Proteomes" id="UP000789901"/>
    </source>
</evidence>
<protein>
    <submittedName>
        <fullName evidence="2">4026_t:CDS:1</fullName>
    </submittedName>
</protein>
<evidence type="ECO:0000256" key="1">
    <source>
        <dbReference type="ARBA" id="ARBA00023172"/>
    </source>
</evidence>
<gene>
    <name evidence="2" type="ORF">GMARGA_LOCUS20482</name>
</gene>
<sequence length="460" mass="52355">MNQDDLNFTSAAQLYNLKPHEQINNLFDPNITSTEDINNDLNKSSDDEIQFVTPSPVDINHMINYATVKNTSHNTQTWVNAISKYFKDMNLSGDITQIKDRIELENILIQFFVALKRKDGKLYAPTSIYNSFCEIARHLQINSCQDPKPNILDKNQFPCLFATIDGKIKLVQDTNPQDTPTSITYRVYFWLCLLGGLRGGDVKRLKFNHVKVSADKSLKITIPHEKNHAGGLKNLRNAGRVCQIPPDMHEKFTPVSDISYYIFRRGTYFKSEEFFLQIASDSGVVNMNHKKITNHSLRRSAIQILTQLNVTTDRIIAFSRHRSLGEVASYQTFTKEIMNSTVSMIIPKRDSKQDSNQDSGKFILDILLISISISNFTSLPVDHHPIQPKIFKSKPFKPYDASKPFISPVKKSKENVQENIQGNTQESPLHSNSNPIESAPKVIIENCKDCNIDIKISFNK</sequence>
<reference evidence="2 3" key="1">
    <citation type="submission" date="2021-06" db="EMBL/GenBank/DDBJ databases">
        <authorList>
            <person name="Kallberg Y."/>
            <person name="Tangrot J."/>
            <person name="Rosling A."/>
        </authorList>
    </citation>
    <scope>NUCLEOTIDE SEQUENCE [LARGE SCALE GENOMIC DNA]</scope>
    <source>
        <strain evidence="2 3">120-4 pot B 10/14</strain>
    </source>
</reference>
<evidence type="ECO:0000313" key="2">
    <source>
        <dbReference type="EMBL" id="CAG8786207.1"/>
    </source>
</evidence>
<dbReference type="EMBL" id="CAJVQB010017991">
    <property type="protein sequence ID" value="CAG8786207.1"/>
    <property type="molecule type" value="Genomic_DNA"/>
</dbReference>
<dbReference type="Gene3D" id="1.10.443.10">
    <property type="entry name" value="Intergrase catalytic core"/>
    <property type="match status" value="1"/>
</dbReference>
<dbReference type="SUPFAM" id="SSF56349">
    <property type="entry name" value="DNA breaking-rejoining enzymes"/>
    <property type="match status" value="1"/>
</dbReference>